<name>A0A9W7BSL7_9STRA</name>
<protein>
    <submittedName>
        <fullName evidence="1">Uncharacterized protein</fullName>
    </submittedName>
</protein>
<keyword evidence="2" id="KW-1185">Reference proteome</keyword>
<evidence type="ECO:0000313" key="2">
    <source>
        <dbReference type="Proteomes" id="UP001165085"/>
    </source>
</evidence>
<dbReference type="Proteomes" id="UP001165085">
    <property type="component" value="Unassembled WGS sequence"/>
</dbReference>
<proteinExistence type="predicted"/>
<organism evidence="1 2">
    <name type="scientific">Triparma strigata</name>
    <dbReference type="NCBI Taxonomy" id="1606541"/>
    <lineage>
        <taxon>Eukaryota</taxon>
        <taxon>Sar</taxon>
        <taxon>Stramenopiles</taxon>
        <taxon>Ochrophyta</taxon>
        <taxon>Bolidophyceae</taxon>
        <taxon>Parmales</taxon>
        <taxon>Triparmaceae</taxon>
        <taxon>Triparma</taxon>
    </lineage>
</organism>
<gene>
    <name evidence="1" type="ORF">TrST_g3818</name>
</gene>
<dbReference type="EMBL" id="BRXY01000407">
    <property type="protein sequence ID" value="GMH92962.1"/>
    <property type="molecule type" value="Genomic_DNA"/>
</dbReference>
<accession>A0A9W7BSL7</accession>
<comment type="caution">
    <text evidence="1">The sequence shown here is derived from an EMBL/GenBank/DDBJ whole genome shotgun (WGS) entry which is preliminary data.</text>
</comment>
<dbReference type="OrthoDB" id="3256306at2759"/>
<sequence length="258" mass="27809">MKNGSQDLPQTPCPHEMLTVEGANDEHTQSGANETVAATYYSDWSVYAQTVAPKKTGFTKMTNTWTVPSIPENHGPASQSSIYLFNGLEDGGGVHGAASVILQPVLQYGKSGCLLNPTKRNLWYFSSYVVDGNGRAHCADLIPVEVGEEITGIMTKADDGSNEWTVESIAAAGTSVNTVDMGDVILDSAYLTLEGMVVYTCDTYPGEGEVEFTENGLQDEGGEVKTNWVEEVRHDECNQGVEVDGSGEKVRLTWDPSL</sequence>
<dbReference type="AlphaFoldDB" id="A0A9W7BSL7"/>
<reference evidence="2" key="1">
    <citation type="journal article" date="2023" name="Commun. Biol.">
        <title>Genome analysis of Parmales, the sister group of diatoms, reveals the evolutionary specialization of diatoms from phago-mixotrophs to photoautotrophs.</title>
        <authorList>
            <person name="Ban H."/>
            <person name="Sato S."/>
            <person name="Yoshikawa S."/>
            <person name="Yamada K."/>
            <person name="Nakamura Y."/>
            <person name="Ichinomiya M."/>
            <person name="Sato N."/>
            <person name="Blanc-Mathieu R."/>
            <person name="Endo H."/>
            <person name="Kuwata A."/>
            <person name="Ogata H."/>
        </authorList>
    </citation>
    <scope>NUCLEOTIDE SEQUENCE [LARGE SCALE GENOMIC DNA]</scope>
    <source>
        <strain evidence="2">NIES 3701</strain>
    </source>
</reference>
<evidence type="ECO:0000313" key="1">
    <source>
        <dbReference type="EMBL" id="GMH92962.1"/>
    </source>
</evidence>